<dbReference type="SUPFAM" id="SSF55486">
    <property type="entry name" value="Metalloproteases ('zincins'), catalytic domain"/>
    <property type="match status" value="1"/>
</dbReference>
<gene>
    <name evidence="9" type="ORF">HYH02_010994</name>
</gene>
<comment type="similarity">
    <text evidence="2">Belongs to the endoribonuclease YbeY family.</text>
</comment>
<dbReference type="Pfam" id="PF02130">
    <property type="entry name" value="YbeY"/>
    <property type="match status" value="1"/>
</dbReference>
<feature type="compositionally biased region" description="Basic and acidic residues" evidence="8">
    <location>
        <begin position="331"/>
        <end position="342"/>
    </location>
</feature>
<comment type="caution">
    <text evidence="9">The sequence shown here is derived from an EMBL/GenBank/DDBJ whole genome shotgun (WGS) entry which is preliminary data.</text>
</comment>
<feature type="compositionally biased region" description="Low complexity" evidence="8">
    <location>
        <begin position="53"/>
        <end position="75"/>
    </location>
</feature>
<feature type="region of interest" description="Disordered" evidence="8">
    <location>
        <begin position="290"/>
        <end position="493"/>
    </location>
</feature>
<dbReference type="PANTHER" id="PTHR46986">
    <property type="entry name" value="ENDORIBONUCLEASE YBEY, CHLOROPLASTIC"/>
    <property type="match status" value="1"/>
</dbReference>
<dbReference type="Gene3D" id="3.40.50.1000">
    <property type="entry name" value="HAD superfamily/HAD-like"/>
    <property type="match status" value="1"/>
</dbReference>
<evidence type="ECO:0000256" key="6">
    <source>
        <dbReference type="ARBA" id="ARBA00022801"/>
    </source>
</evidence>
<dbReference type="InterPro" id="IPR036412">
    <property type="entry name" value="HAD-like_sf"/>
</dbReference>
<keyword evidence="6" id="KW-0378">Hydrolase</keyword>
<keyword evidence="5" id="KW-0255">Endonuclease</keyword>
<dbReference type="Proteomes" id="UP000613740">
    <property type="component" value="Unassembled WGS sequence"/>
</dbReference>
<evidence type="ECO:0000256" key="5">
    <source>
        <dbReference type="ARBA" id="ARBA00022759"/>
    </source>
</evidence>
<dbReference type="InterPro" id="IPR002036">
    <property type="entry name" value="YbeY"/>
</dbReference>
<evidence type="ECO:0000313" key="10">
    <source>
        <dbReference type="Proteomes" id="UP000613740"/>
    </source>
</evidence>
<keyword evidence="7" id="KW-0862">Zinc</keyword>
<keyword evidence="10" id="KW-1185">Reference proteome</keyword>
<feature type="region of interest" description="Disordered" evidence="8">
    <location>
        <begin position="575"/>
        <end position="624"/>
    </location>
</feature>
<dbReference type="Pfam" id="PF08282">
    <property type="entry name" value="Hydrolase_3"/>
    <property type="match status" value="1"/>
</dbReference>
<evidence type="ECO:0000313" key="9">
    <source>
        <dbReference type="EMBL" id="KAG2438297.1"/>
    </source>
</evidence>
<keyword evidence="3" id="KW-0540">Nuclease</keyword>
<protein>
    <submittedName>
        <fullName evidence="9">Uncharacterized protein</fullName>
    </submittedName>
</protein>
<feature type="compositionally biased region" description="Gly residues" evidence="8">
    <location>
        <begin position="431"/>
        <end position="447"/>
    </location>
</feature>
<feature type="region of interest" description="Disordered" evidence="8">
    <location>
        <begin position="33"/>
        <end position="86"/>
    </location>
</feature>
<name>A0A835W2M5_9CHLO</name>
<dbReference type="NCBIfam" id="TIGR00043">
    <property type="entry name" value="rRNA maturation RNase YbeY"/>
    <property type="match status" value="1"/>
</dbReference>
<evidence type="ECO:0000256" key="7">
    <source>
        <dbReference type="ARBA" id="ARBA00022833"/>
    </source>
</evidence>
<feature type="compositionally biased region" description="Low complexity" evidence="8">
    <location>
        <begin position="593"/>
        <end position="622"/>
    </location>
</feature>
<feature type="compositionally biased region" description="Gly residues" evidence="8">
    <location>
        <begin position="397"/>
        <end position="409"/>
    </location>
</feature>
<sequence>MRLLAGPCGLRQLATTGRCTKFLACRPAAAHGPWPQRYPGQLARGPQLNPTCAASSASPASASSSAAPPARSSSPGPDGDDDEGGIRFVYEPPRRFVLAALRKRRQGPPTTAKPKVDLLVEGNPLARSPSRVDSLAEALEGDAAAALRRVLERKGAQKAAEGWKMPRVACLSLVLCDDAHIRHLNSLHRGKDAPTDVLSFELGDELDYRVHLPVKLMGDLVVSLDTAERQARERGHSLLDECRILLVHGLLHLAGWDHERGQQEHEAMAAEERAVLAELGWRGAGLITAAEEAAAREEEEEEDGKQGEQRQGAEQGSAAAAAGAGAGGGAAEKRGEGKDGGRKGAAATRGSKGIAAGPGAGLLWQQIAGGGDAADEREEEAEGGRAAAAGSGRKGKQGGAGPGGGGGGGGKDRGSGSAAASAAAAPKGGDRGGGGGSGGSRSKGQAGGRQAPPPPQQQQQQQRKDGGGRGGGGGGGGGWGGGGGGGNGGRRGSATRAFATFSTFSTAASAAASACCSSSCSSSSGSSYCPLSGGSSSWGAGASLAPRRRSGFAGCGCGCSRSAAFATAAAAAGASSSSSSAGGGSSNVTGTPTTASTASHATSSASSSSSSSSSSGSSGSNAGRRRRTRDIAIVALDLDGTLLDSRSRILPCSVAAIRAAAAAGVTVVAATGKARPAALAAAAAAGLAEPGLLVWPQGPGVFLQGLAVHGRGGSMLSDAVLPAAVVRAAFDYAAASSTPLCAFLGDTCATTAGAGGLTPELVALHETYYEPLAQVYGGPDELLKAAAATGGVRKLLFMTDPAAVAGRLIPHWEAALAGSGAETMQAVPNMLEVVPSGVNKWGGVSLLLDHLGLPPSALMAVGDGGNDLQMVAGAGLGVAMGNAVPAVKAAAGAVVAGHDDGGVAEAFERYVL</sequence>
<dbReference type="GO" id="GO:0006364">
    <property type="term" value="P:rRNA processing"/>
    <property type="evidence" value="ECO:0007669"/>
    <property type="project" value="InterPro"/>
</dbReference>
<organism evidence="9 10">
    <name type="scientific">Chlamydomonas schloesseri</name>
    <dbReference type="NCBI Taxonomy" id="2026947"/>
    <lineage>
        <taxon>Eukaryota</taxon>
        <taxon>Viridiplantae</taxon>
        <taxon>Chlorophyta</taxon>
        <taxon>core chlorophytes</taxon>
        <taxon>Chlorophyceae</taxon>
        <taxon>CS clade</taxon>
        <taxon>Chlamydomonadales</taxon>
        <taxon>Chlamydomonadaceae</taxon>
        <taxon>Chlamydomonas</taxon>
    </lineage>
</organism>
<dbReference type="HAMAP" id="MF_00009">
    <property type="entry name" value="Endoribonucl_YbeY"/>
    <property type="match status" value="1"/>
</dbReference>
<dbReference type="Gene3D" id="3.40.390.30">
    <property type="entry name" value="Metalloproteases ('zincins'), catalytic domain"/>
    <property type="match status" value="1"/>
</dbReference>
<dbReference type="InterPro" id="IPR020549">
    <property type="entry name" value="YbeY_CS"/>
</dbReference>
<feature type="compositionally biased region" description="Low complexity" evidence="8">
    <location>
        <begin position="309"/>
        <end position="323"/>
    </location>
</feature>
<proteinExistence type="inferred from homology"/>
<dbReference type="InterPro" id="IPR023214">
    <property type="entry name" value="HAD_sf"/>
</dbReference>
<dbReference type="GO" id="GO:0004519">
    <property type="term" value="F:endonuclease activity"/>
    <property type="evidence" value="ECO:0007669"/>
    <property type="project" value="UniProtKB-KW"/>
</dbReference>
<evidence type="ECO:0000256" key="3">
    <source>
        <dbReference type="ARBA" id="ARBA00022722"/>
    </source>
</evidence>
<evidence type="ECO:0000256" key="4">
    <source>
        <dbReference type="ARBA" id="ARBA00022723"/>
    </source>
</evidence>
<keyword evidence="4" id="KW-0479">Metal-binding</keyword>
<evidence type="ECO:0000256" key="1">
    <source>
        <dbReference type="ARBA" id="ARBA00001947"/>
    </source>
</evidence>
<dbReference type="OrthoDB" id="27226at2759"/>
<dbReference type="PROSITE" id="PS01306">
    <property type="entry name" value="UPF0054"/>
    <property type="match status" value="1"/>
</dbReference>
<dbReference type="PANTHER" id="PTHR46986:SF1">
    <property type="entry name" value="ENDORIBONUCLEASE YBEY, CHLOROPLASTIC"/>
    <property type="match status" value="1"/>
</dbReference>
<dbReference type="InterPro" id="IPR023091">
    <property type="entry name" value="MetalPrtase_cat_dom_sf_prd"/>
</dbReference>
<dbReference type="GO" id="GO:0004222">
    <property type="term" value="F:metalloendopeptidase activity"/>
    <property type="evidence" value="ECO:0007669"/>
    <property type="project" value="InterPro"/>
</dbReference>
<evidence type="ECO:0000256" key="2">
    <source>
        <dbReference type="ARBA" id="ARBA00010875"/>
    </source>
</evidence>
<dbReference type="EMBL" id="JAEHOD010000044">
    <property type="protein sequence ID" value="KAG2438297.1"/>
    <property type="molecule type" value="Genomic_DNA"/>
</dbReference>
<accession>A0A835W2M5</accession>
<feature type="compositionally biased region" description="Low complexity" evidence="8">
    <location>
        <begin position="415"/>
        <end position="427"/>
    </location>
</feature>
<dbReference type="SUPFAM" id="SSF56784">
    <property type="entry name" value="HAD-like"/>
    <property type="match status" value="1"/>
</dbReference>
<dbReference type="Gene3D" id="3.30.1240.10">
    <property type="match status" value="1"/>
</dbReference>
<comment type="cofactor">
    <cofactor evidence="1">
        <name>Zn(2+)</name>
        <dbReference type="ChEBI" id="CHEBI:29105"/>
    </cofactor>
</comment>
<reference evidence="9" key="1">
    <citation type="journal article" date="2020" name="bioRxiv">
        <title>Comparative genomics of Chlamydomonas.</title>
        <authorList>
            <person name="Craig R.J."/>
            <person name="Hasan A.R."/>
            <person name="Ness R.W."/>
            <person name="Keightley P.D."/>
        </authorList>
    </citation>
    <scope>NUCLEOTIDE SEQUENCE</scope>
    <source>
        <strain evidence="9">CCAP 11/173</strain>
    </source>
</reference>
<dbReference type="GO" id="GO:0046872">
    <property type="term" value="F:metal ion binding"/>
    <property type="evidence" value="ECO:0007669"/>
    <property type="project" value="UniProtKB-KW"/>
</dbReference>
<evidence type="ECO:0000256" key="8">
    <source>
        <dbReference type="SAM" id="MobiDB-lite"/>
    </source>
</evidence>
<feature type="compositionally biased region" description="Gly residues" evidence="8">
    <location>
        <begin position="468"/>
        <end position="491"/>
    </location>
</feature>
<dbReference type="AlphaFoldDB" id="A0A835W2M5"/>